<dbReference type="AlphaFoldDB" id="A0A1I3Y0I7"/>
<dbReference type="STRING" id="45496.SAMN04488079_10770"/>
<accession>A0A1I3Y0I7</accession>
<evidence type="ECO:0000313" key="3">
    <source>
        <dbReference type="Proteomes" id="UP000198924"/>
    </source>
</evidence>
<evidence type="ECO:0000313" key="2">
    <source>
        <dbReference type="EMBL" id="SFK25348.1"/>
    </source>
</evidence>
<reference evidence="3" key="1">
    <citation type="submission" date="2016-10" db="EMBL/GenBank/DDBJ databases">
        <authorList>
            <person name="Varghese N."/>
            <person name="Submissions S."/>
        </authorList>
    </citation>
    <scope>NUCLEOTIDE SEQUENCE [LARGE SCALE GENOMIC DNA]</scope>
    <source>
        <strain evidence="3">DSM 11578</strain>
    </source>
</reference>
<dbReference type="Proteomes" id="UP000198924">
    <property type="component" value="Unassembled WGS sequence"/>
</dbReference>
<name>A0A1I3Y0I7_9GAMM</name>
<dbReference type="InterPro" id="IPR007607">
    <property type="entry name" value="BacA/B"/>
</dbReference>
<sequence>MFKKDKPRKKKTTTRIDTLIGRDTHLKGDINFSGGLRIDGSIQGTIIANEDGSLLTLSDQGKIDGEVRVPNLIINGEINGNVFASEHVELAPKARINGNLYYRMIEMAMGSEVNGHLIRSQDEDEDVLHVEHEVFDEKESFHLEQKS</sequence>
<dbReference type="EMBL" id="FOSH01000007">
    <property type="protein sequence ID" value="SFK25348.1"/>
    <property type="molecule type" value="Genomic_DNA"/>
</dbReference>
<proteinExistence type="inferred from homology"/>
<gene>
    <name evidence="2" type="ORF">SAMN04488079_10770</name>
</gene>
<dbReference type="PANTHER" id="PTHR35024:SF4">
    <property type="entry name" value="POLYMER-FORMING CYTOSKELETAL PROTEIN"/>
    <property type="match status" value="1"/>
</dbReference>
<protein>
    <submittedName>
        <fullName evidence="2">Protein CcmA, bactofilin family</fullName>
    </submittedName>
</protein>
<dbReference type="PANTHER" id="PTHR35024">
    <property type="entry name" value="HYPOTHETICAL CYTOSOLIC PROTEIN"/>
    <property type="match status" value="1"/>
</dbReference>
<organism evidence="2 3">
    <name type="scientific">Methylophaga sulfidovorans</name>
    <dbReference type="NCBI Taxonomy" id="45496"/>
    <lineage>
        <taxon>Bacteria</taxon>
        <taxon>Pseudomonadati</taxon>
        <taxon>Pseudomonadota</taxon>
        <taxon>Gammaproteobacteria</taxon>
        <taxon>Thiotrichales</taxon>
        <taxon>Piscirickettsiaceae</taxon>
        <taxon>Methylophaga</taxon>
    </lineage>
</organism>
<dbReference type="Pfam" id="PF04519">
    <property type="entry name" value="Bactofilin"/>
    <property type="match status" value="1"/>
</dbReference>
<keyword evidence="3" id="KW-1185">Reference proteome</keyword>
<dbReference type="RefSeq" id="WP_091712993.1">
    <property type="nucleotide sequence ID" value="NZ_FOSH01000007.1"/>
</dbReference>
<evidence type="ECO:0000256" key="1">
    <source>
        <dbReference type="ARBA" id="ARBA00044755"/>
    </source>
</evidence>
<dbReference type="OrthoDB" id="5294247at2"/>
<comment type="similarity">
    <text evidence="1">Belongs to the bactofilin family.</text>
</comment>